<protein>
    <submittedName>
        <fullName evidence="2">MT-A70 family</fullName>
    </submittedName>
</protein>
<evidence type="ECO:0000256" key="1">
    <source>
        <dbReference type="PROSITE-ProRule" id="PRU00489"/>
    </source>
</evidence>
<dbReference type="GO" id="GO:0005634">
    <property type="term" value="C:nucleus"/>
    <property type="evidence" value="ECO:0007669"/>
    <property type="project" value="TreeGrafter"/>
</dbReference>
<dbReference type="GeneID" id="8098591"/>
<gene>
    <name evidence="2" type="ORF">TSTA_092060</name>
</gene>
<dbReference type="PROSITE" id="PS51143">
    <property type="entry name" value="MT_A70"/>
    <property type="match status" value="1"/>
</dbReference>
<dbReference type="InterPro" id="IPR002052">
    <property type="entry name" value="DNA_methylase_N6_adenine_CS"/>
</dbReference>
<reference evidence="3" key="1">
    <citation type="journal article" date="2015" name="Genome Announc.">
        <title>Genome sequence of the AIDS-associated pathogen Penicillium marneffei (ATCC18224) and its near taxonomic relative Talaromyces stipitatus (ATCC10500).</title>
        <authorList>
            <person name="Nierman W.C."/>
            <person name="Fedorova-Abrams N.D."/>
            <person name="Andrianopoulos A."/>
        </authorList>
    </citation>
    <scope>NUCLEOTIDE SEQUENCE [LARGE SCALE GENOMIC DNA]</scope>
    <source>
        <strain evidence="3">ATCC 10500 / CBS 375.48 / QM 6759 / NRRL 1006</strain>
    </source>
</reference>
<dbReference type="VEuPathDB" id="FungiDB:TSTA_092060"/>
<dbReference type="EMBL" id="EQ962653">
    <property type="protein sequence ID" value="EED21964.1"/>
    <property type="molecule type" value="Genomic_DNA"/>
</dbReference>
<keyword evidence="3" id="KW-1185">Reference proteome</keyword>
<dbReference type="InParanoid" id="B8M2Q3"/>
<name>B8M2Q3_TALSN</name>
<dbReference type="PROSITE" id="PS00092">
    <property type="entry name" value="N6_MTASE"/>
    <property type="match status" value="1"/>
</dbReference>
<dbReference type="GO" id="GO:0008168">
    <property type="term" value="F:methyltransferase activity"/>
    <property type="evidence" value="ECO:0007669"/>
    <property type="project" value="InterPro"/>
</dbReference>
<dbReference type="Pfam" id="PF05063">
    <property type="entry name" value="MT-A70"/>
    <property type="match status" value="1"/>
</dbReference>
<dbReference type="GO" id="GO:0032259">
    <property type="term" value="P:methylation"/>
    <property type="evidence" value="ECO:0007669"/>
    <property type="project" value="InterPro"/>
</dbReference>
<dbReference type="OrthoDB" id="61116at2759"/>
<dbReference type="PhylomeDB" id="B8M2Q3"/>
<dbReference type="GO" id="GO:0003676">
    <property type="term" value="F:nucleic acid binding"/>
    <property type="evidence" value="ECO:0007669"/>
    <property type="project" value="InterPro"/>
</dbReference>
<dbReference type="HOGENOM" id="CLU_027091_4_1_1"/>
<dbReference type="InterPro" id="IPR007757">
    <property type="entry name" value="MT-A70-like"/>
</dbReference>
<dbReference type="STRING" id="441959.B8M2Q3"/>
<dbReference type="PANTHER" id="PTHR12829">
    <property type="entry name" value="N6-ADENOSINE-METHYLTRANSFERASE"/>
    <property type="match status" value="1"/>
</dbReference>
<comment type="similarity">
    <text evidence="1">Belongs to the MT-A70-like family.</text>
</comment>
<evidence type="ECO:0000313" key="3">
    <source>
        <dbReference type="Proteomes" id="UP000001745"/>
    </source>
</evidence>
<evidence type="ECO:0000313" key="2">
    <source>
        <dbReference type="EMBL" id="EED21964.1"/>
    </source>
</evidence>
<dbReference type="OMA" id="EEWVWIK"/>
<dbReference type="eggNOG" id="KOG2356">
    <property type="taxonomic scope" value="Eukaryota"/>
</dbReference>
<organism evidence="2 3">
    <name type="scientific">Talaromyces stipitatus (strain ATCC 10500 / CBS 375.48 / QM 6759 / NRRL 1006)</name>
    <name type="common">Penicillium stipitatum</name>
    <dbReference type="NCBI Taxonomy" id="441959"/>
    <lineage>
        <taxon>Eukaryota</taxon>
        <taxon>Fungi</taxon>
        <taxon>Dikarya</taxon>
        <taxon>Ascomycota</taxon>
        <taxon>Pezizomycotina</taxon>
        <taxon>Eurotiomycetes</taxon>
        <taxon>Eurotiomycetidae</taxon>
        <taxon>Eurotiales</taxon>
        <taxon>Trichocomaceae</taxon>
        <taxon>Talaromyces</taxon>
        <taxon>Talaromyces sect. Talaromyces</taxon>
    </lineage>
</organism>
<accession>B8M2Q3</accession>
<dbReference type="PANTHER" id="PTHR12829:SF4">
    <property type="entry name" value="N(6)-ADENINE-SPECIFIC METHYLTRANSFERASE METTL4"/>
    <property type="match status" value="1"/>
</dbReference>
<dbReference type="Proteomes" id="UP000001745">
    <property type="component" value="Unassembled WGS sequence"/>
</dbReference>
<proteinExistence type="inferred from homology"/>
<sequence>MHRGPLEAAAFDKFMENLEKSKSTIIAMDPTTTQWPQYQPIRMRFNDAGMGSSSVTLVVCLDASRTAYRCGMSCIHDLFHFFDIDSSWELLQFRILRLITTGPFLCTGSDRAFVTVQFTEEFAATSTRSAILYENPQKSVFLVDIPTSIEIVQSASFSSSAVDDDDENNRSNLPAQQHHYRHIYSSKPLEHPYPSAPEPKSEAARARLLSRIPESEILFHDSIASFIRSGVDEVQQGLGSRKWFLPRKVIGAAVQGDKIKDGATVNNRTGTEQNAISEPSRKRLRPEILVKYAYSNRKQPPLILSPSSVNYFTDLSDLHGIQVKNPSPLKAATIQVNEPGTNITTKYTIPPASSFVLHNLAVSQTYSTSNISPIPGLPSAEKFDIILFDPPWPNRSVRRSSQYPTHVYLEMDSLVSLMQQTILSHLRFGDDRSTERSIVGIWTTNNAKSRQAAYDAFAGTGLGIFEIWIWIKTTENGELVSPLDGLWRKPYEVMFLGKPRTNTKKVDGEEEPIKRIIAAVPDEHSRKPNLKELLELLFFKDDGNEARETNTKQDAALEVFARNLTAGWCACGNDVLKFNADQWWYQP</sequence>
<dbReference type="AlphaFoldDB" id="B8M2Q3"/>
<dbReference type="RefSeq" id="XP_002478927.1">
    <property type="nucleotide sequence ID" value="XM_002478882.1"/>
</dbReference>